<dbReference type="InterPro" id="IPR006524">
    <property type="entry name" value="ArpU-like"/>
</dbReference>
<dbReference type="Proteomes" id="UP000260420">
    <property type="component" value="Segment"/>
</dbReference>
<evidence type="ECO:0000313" key="1">
    <source>
        <dbReference type="EMBL" id="ALV83488.1"/>
    </source>
</evidence>
<accession>A0A0U3TKB0</accession>
<protein>
    <submittedName>
        <fullName evidence="1">ArpU family transcriptional regulator</fullName>
    </submittedName>
</protein>
<reference evidence="1 2" key="1">
    <citation type="journal article" date="2016" name="Genome Announc.">
        <title>Genome Sequence of Bacillus cereus Phage vB_BceS-MY192.</title>
        <authorList>
            <person name="Yang Y."/>
            <person name="Zhan L."/>
            <person name="Chen J."/>
            <person name="Zhang Y."/>
            <person name="Sun Y."/>
            <person name="Yang Z."/>
            <person name="Jiang L."/>
            <person name="Zhu H."/>
            <person name="Zhang Y."/>
            <person name="Lu Y."/>
            <person name="Mei L."/>
        </authorList>
    </citation>
    <scope>NUCLEOTIDE SEQUENCE [LARGE SCALE GENOMIC DNA]</scope>
</reference>
<dbReference type="KEGG" id="vg:55599484"/>
<proteinExistence type="predicted"/>
<sequence>MREQLFFNMPVVDTKKTKKAVEEVLENYREYLNTLPSNLMPKVTTMFSEVPPTFTNQFHSSTEDIAIERIELEQQRKEYMDWVHQAVNTLKPDERYIIFKSYMEEEIESDLNIWLELGVGKTKYYKLKGSALLRLAFNLKVEVYKKKAKRKEEVKNV</sequence>
<dbReference type="EMBL" id="KT725776">
    <property type="protein sequence ID" value="ALV83488.1"/>
    <property type="molecule type" value="Genomic_DNA"/>
</dbReference>
<organism evidence="1 2">
    <name type="scientific">Bacillus phage vB_BceS-MY192</name>
    <dbReference type="NCBI Taxonomy" id="1759525"/>
    <lineage>
        <taxon>Viruses</taxon>
        <taxon>Duplodnaviria</taxon>
        <taxon>Heunggongvirae</taxon>
        <taxon>Uroviricota</taxon>
        <taxon>Caudoviricetes</taxon>
        <taxon>Hubeivirus</taxon>
        <taxon>Hubeivirus MY192</taxon>
    </lineage>
</organism>
<evidence type="ECO:0000313" key="2">
    <source>
        <dbReference type="Proteomes" id="UP000260420"/>
    </source>
</evidence>
<name>A0A0U3TKB0_9CAUD</name>
<keyword evidence="2" id="KW-1185">Reference proteome</keyword>
<dbReference type="NCBIfam" id="TIGR01637">
    <property type="entry name" value="phage_arpU"/>
    <property type="match status" value="1"/>
</dbReference>
<dbReference type="GeneID" id="55599484"/>
<dbReference type="RefSeq" id="YP_009830070.1">
    <property type="nucleotide sequence ID" value="NC_048633.1"/>
</dbReference>